<feature type="repeat" description="ANK" evidence="3">
    <location>
        <begin position="294"/>
        <end position="326"/>
    </location>
</feature>
<dbReference type="Pfam" id="PF12796">
    <property type="entry name" value="Ank_2"/>
    <property type="match status" value="1"/>
</dbReference>
<dbReference type="InterPro" id="IPR036770">
    <property type="entry name" value="Ankyrin_rpt-contain_sf"/>
</dbReference>
<feature type="region of interest" description="Disordered" evidence="4">
    <location>
        <begin position="349"/>
        <end position="489"/>
    </location>
</feature>
<dbReference type="EMBL" id="VBQZ03000062">
    <property type="protein sequence ID" value="MXQ90266.1"/>
    <property type="molecule type" value="Genomic_DNA"/>
</dbReference>
<dbReference type="PRINTS" id="PR01415">
    <property type="entry name" value="ANKYRIN"/>
</dbReference>
<feature type="repeat" description="ANK" evidence="3">
    <location>
        <begin position="242"/>
        <end position="274"/>
    </location>
</feature>
<keyword evidence="2 3" id="KW-0040">ANK repeat</keyword>
<dbReference type="Pfam" id="PF00023">
    <property type="entry name" value="Ank"/>
    <property type="match status" value="1"/>
</dbReference>
<dbReference type="Gene3D" id="1.25.40.20">
    <property type="entry name" value="Ankyrin repeat-containing domain"/>
    <property type="match status" value="3"/>
</dbReference>
<dbReference type="PROSITE" id="PS50297">
    <property type="entry name" value="ANK_REP_REGION"/>
    <property type="match status" value="4"/>
</dbReference>
<sequence length="489" mass="54021">MEQSTQMQCIKRSALQGTLSYTLPPPIEMFLESNKGPGPKYDVYSFGIVIWEMLTQKKPYPDSRRQWRRFNIMTIIIQVATGRRPSLHPVSDEWSAESQQMVDLMRRCWDQEPKKGPAFQINPENVARLLVSHQADPNLREAEGKTPLHVATYFGHVSLVKLPTAQGAELDARQRNLRRPLHLAVERGKVRATQHLLKSGAAPDALDQSGYSPLSTVPARGKYVICKMLLRYGASLELPTQQGWTPLHLAAYKGHLEIIHLLAESQADVGVPGGTNWTPLHLAACHKTKVVVSTGWTPFHLAVQRGSFLSVIHLLEHRVDVHACNKPNFCCCVSAESWPQKARSCDWSGGQEAGGHKAMSRTAAQPWAPLRQRQQRKGTGLRKGERKRKGQWFAAEGGRPPAKDPRHLQPRAQTCDEPTFSARAPTSPAFAKKRAVPMSVSKVGLGWGSPVHTGPPPPPPPQVLGDPGSSISGAWKPPGERVDQDHCCG</sequence>
<dbReference type="GO" id="GO:0010564">
    <property type="term" value="P:regulation of cell cycle process"/>
    <property type="evidence" value="ECO:0007669"/>
    <property type="project" value="TreeGrafter"/>
</dbReference>
<reference evidence="6" key="1">
    <citation type="submission" date="2019-10" db="EMBL/GenBank/DDBJ databases">
        <title>The sequence and de novo assembly of the wild yak genome.</title>
        <authorList>
            <person name="Liu Y."/>
        </authorList>
    </citation>
    <scope>NUCLEOTIDE SEQUENCE [LARGE SCALE GENOMIC DNA]</scope>
    <source>
        <strain evidence="6">WY2019</strain>
    </source>
</reference>
<evidence type="ECO:0000313" key="6">
    <source>
        <dbReference type="EMBL" id="MXQ90266.1"/>
    </source>
</evidence>
<organism evidence="6 7">
    <name type="scientific">Bos mutus</name>
    <name type="common">wild yak</name>
    <dbReference type="NCBI Taxonomy" id="72004"/>
    <lineage>
        <taxon>Eukaryota</taxon>
        <taxon>Metazoa</taxon>
        <taxon>Chordata</taxon>
        <taxon>Craniata</taxon>
        <taxon>Vertebrata</taxon>
        <taxon>Euteleostomi</taxon>
        <taxon>Mammalia</taxon>
        <taxon>Eutheria</taxon>
        <taxon>Laurasiatheria</taxon>
        <taxon>Artiodactyla</taxon>
        <taxon>Ruminantia</taxon>
        <taxon>Pecora</taxon>
        <taxon>Bovidae</taxon>
        <taxon>Bovinae</taxon>
        <taxon>Bos</taxon>
    </lineage>
</organism>
<dbReference type="PANTHER" id="PTHR24198">
    <property type="entry name" value="ANKYRIN REPEAT AND PROTEIN KINASE DOMAIN-CONTAINING PROTEIN"/>
    <property type="match status" value="1"/>
</dbReference>
<dbReference type="PANTHER" id="PTHR24198:SF175">
    <property type="entry name" value="ANKYRIN REPEAT AND PROTEIN KINASE DOMAIN-CONTAINING PROTEIN 1"/>
    <property type="match status" value="1"/>
</dbReference>
<feature type="repeat" description="ANK" evidence="3">
    <location>
        <begin position="143"/>
        <end position="175"/>
    </location>
</feature>
<comment type="caution">
    <text evidence="6">The sequence shown here is derived from an EMBL/GenBank/DDBJ whole genome shotgun (WGS) entry which is preliminary data.</text>
</comment>
<evidence type="ECO:0000256" key="3">
    <source>
        <dbReference type="PROSITE-ProRule" id="PRU00023"/>
    </source>
</evidence>
<dbReference type="Pfam" id="PF00069">
    <property type="entry name" value="Pkinase"/>
    <property type="match status" value="1"/>
</dbReference>
<dbReference type="PROSITE" id="PS50011">
    <property type="entry name" value="PROTEIN_KINASE_DOM"/>
    <property type="match status" value="1"/>
</dbReference>
<evidence type="ECO:0000256" key="1">
    <source>
        <dbReference type="ARBA" id="ARBA00022737"/>
    </source>
</evidence>
<evidence type="ECO:0000259" key="5">
    <source>
        <dbReference type="PROSITE" id="PS50011"/>
    </source>
</evidence>
<evidence type="ECO:0000256" key="4">
    <source>
        <dbReference type="SAM" id="MobiDB-lite"/>
    </source>
</evidence>
<dbReference type="InterPro" id="IPR002110">
    <property type="entry name" value="Ankyrin_rpt"/>
</dbReference>
<dbReference type="GO" id="GO:0005737">
    <property type="term" value="C:cytoplasm"/>
    <property type="evidence" value="ECO:0007669"/>
    <property type="project" value="TreeGrafter"/>
</dbReference>
<dbReference type="SUPFAM" id="SSF56112">
    <property type="entry name" value="Protein kinase-like (PK-like)"/>
    <property type="match status" value="1"/>
</dbReference>
<dbReference type="InterPro" id="IPR000719">
    <property type="entry name" value="Prot_kinase_dom"/>
</dbReference>
<feature type="compositionally biased region" description="Basic residues" evidence="4">
    <location>
        <begin position="373"/>
        <end position="390"/>
    </location>
</feature>
<dbReference type="Pfam" id="PF13637">
    <property type="entry name" value="Ank_4"/>
    <property type="match status" value="1"/>
</dbReference>
<dbReference type="AlphaFoldDB" id="A0A6B0RQQ6"/>
<dbReference type="GO" id="GO:0004672">
    <property type="term" value="F:protein kinase activity"/>
    <property type="evidence" value="ECO:0007669"/>
    <property type="project" value="InterPro"/>
</dbReference>
<name>A0A6B0RQQ6_9CETA</name>
<feature type="compositionally biased region" description="Basic and acidic residues" evidence="4">
    <location>
        <begin position="478"/>
        <end position="489"/>
    </location>
</feature>
<dbReference type="SUPFAM" id="SSF48403">
    <property type="entry name" value="Ankyrin repeat"/>
    <property type="match status" value="1"/>
</dbReference>
<protein>
    <recommendedName>
        <fullName evidence="5">Protein kinase domain-containing protein</fullName>
    </recommendedName>
</protein>
<gene>
    <name evidence="6" type="ORF">E5288_WYG001989</name>
</gene>
<keyword evidence="7" id="KW-1185">Reference proteome</keyword>
<dbReference type="GO" id="GO:0005524">
    <property type="term" value="F:ATP binding"/>
    <property type="evidence" value="ECO:0007669"/>
    <property type="project" value="InterPro"/>
</dbReference>
<dbReference type="Gene3D" id="1.10.510.10">
    <property type="entry name" value="Transferase(Phosphotransferase) domain 1"/>
    <property type="match status" value="1"/>
</dbReference>
<dbReference type="Proteomes" id="UP000322234">
    <property type="component" value="Unassembled WGS sequence"/>
</dbReference>
<evidence type="ECO:0000256" key="2">
    <source>
        <dbReference type="ARBA" id="ARBA00023043"/>
    </source>
</evidence>
<feature type="compositionally biased region" description="Pro residues" evidence="4">
    <location>
        <begin position="453"/>
        <end position="462"/>
    </location>
</feature>
<accession>A0A6B0RQQ6</accession>
<dbReference type="InterPro" id="IPR011009">
    <property type="entry name" value="Kinase-like_dom_sf"/>
</dbReference>
<dbReference type="SMART" id="SM00248">
    <property type="entry name" value="ANK"/>
    <property type="match status" value="5"/>
</dbReference>
<evidence type="ECO:0000313" key="7">
    <source>
        <dbReference type="Proteomes" id="UP000322234"/>
    </source>
</evidence>
<dbReference type="PROSITE" id="PS50088">
    <property type="entry name" value="ANK_REPEAT"/>
    <property type="match status" value="4"/>
</dbReference>
<proteinExistence type="predicted"/>
<feature type="repeat" description="ANK" evidence="3">
    <location>
        <begin position="176"/>
        <end position="208"/>
    </location>
</feature>
<feature type="domain" description="Protein kinase" evidence="5">
    <location>
        <begin position="1"/>
        <end position="130"/>
    </location>
</feature>
<keyword evidence="1" id="KW-0677">Repeat</keyword>